<accession>A0A0L8GP58</accession>
<dbReference type="AlphaFoldDB" id="A0A0L8GP58"/>
<dbReference type="KEGG" id="obi:106875768"/>
<dbReference type="PANTHER" id="PTHR34035">
    <property type="entry name" value="TESTIS-EXPRESSED PROTEIN 47"/>
    <property type="match status" value="1"/>
</dbReference>
<name>A0A0L8GP58_OCTBM</name>
<dbReference type="PANTHER" id="PTHR34035:SF1">
    <property type="entry name" value="TESTIS-EXPRESSED PROTEIN 47"/>
    <property type="match status" value="1"/>
</dbReference>
<proteinExistence type="predicted"/>
<dbReference type="InterPro" id="IPR055308">
    <property type="entry name" value="TEX47-like"/>
</dbReference>
<sequence>MAMSSLEISDLESRRSLYDIERSRFGEGASLVHRLIYIGNIKNKTDEPSVVLSHLQEDILYLREKEGEIISGLLVMYQVQFFVVLESSEKYISALIQHLKSAIGGKLINRVKLLVISHDVFRLFRQMHFCLLDIHSQNMEVFETLDTIEKLQVDLIQQILLLGAHLNQQHKGDFQRVLETMSTRNPALLPQQALIHYLLKNEEEGLTIEQLIDMFTKPFDIVLHSDLVWPLQKYLYPNDYME</sequence>
<dbReference type="Pfam" id="PF24787">
    <property type="entry name" value="TEX47"/>
    <property type="match status" value="1"/>
</dbReference>
<evidence type="ECO:0008006" key="2">
    <source>
        <dbReference type="Google" id="ProtNLM"/>
    </source>
</evidence>
<gene>
    <name evidence="1" type="ORF">OCBIM_22030826mg</name>
</gene>
<dbReference type="OMA" id="RLFMQWY"/>
<reference evidence="1" key="1">
    <citation type="submission" date="2015-07" db="EMBL/GenBank/DDBJ databases">
        <title>MeaNS - Measles Nucleotide Surveillance Program.</title>
        <authorList>
            <person name="Tran T."/>
            <person name="Druce J."/>
        </authorList>
    </citation>
    <scope>NUCLEOTIDE SEQUENCE</scope>
    <source>
        <strain evidence="1">UCB-OBI-ISO-001</strain>
        <tissue evidence="1">Gonad</tissue>
    </source>
</reference>
<organism evidence="1">
    <name type="scientific">Octopus bimaculoides</name>
    <name type="common">California two-spotted octopus</name>
    <dbReference type="NCBI Taxonomy" id="37653"/>
    <lineage>
        <taxon>Eukaryota</taxon>
        <taxon>Metazoa</taxon>
        <taxon>Spiralia</taxon>
        <taxon>Lophotrochozoa</taxon>
        <taxon>Mollusca</taxon>
        <taxon>Cephalopoda</taxon>
        <taxon>Coleoidea</taxon>
        <taxon>Octopodiformes</taxon>
        <taxon>Octopoda</taxon>
        <taxon>Incirrata</taxon>
        <taxon>Octopodidae</taxon>
        <taxon>Octopus</taxon>
    </lineage>
</organism>
<protein>
    <recommendedName>
        <fullName evidence="2">BLUF domain-containing protein</fullName>
    </recommendedName>
</protein>
<evidence type="ECO:0000313" key="1">
    <source>
        <dbReference type="EMBL" id="KOF78405.1"/>
    </source>
</evidence>
<dbReference type="OrthoDB" id="548795at2759"/>
<dbReference type="EMBL" id="KQ421100">
    <property type="protein sequence ID" value="KOF78405.1"/>
    <property type="molecule type" value="Genomic_DNA"/>
</dbReference>